<gene>
    <name evidence="1" type="ORF">WGH24286_00343</name>
</gene>
<dbReference type="RefSeq" id="WP_230098039.1">
    <property type="nucleotide sequence ID" value="NZ_CAKKNT010000003.1"/>
</dbReference>
<dbReference type="EMBL" id="CAKKNT010000003">
    <property type="protein sequence ID" value="CAH0417927.1"/>
    <property type="molecule type" value="Genomic_DNA"/>
</dbReference>
<name>A0ABN8BJP5_9LACO</name>
<evidence type="ECO:0000313" key="2">
    <source>
        <dbReference type="Proteomes" id="UP000789719"/>
    </source>
</evidence>
<keyword evidence="2" id="KW-1185">Reference proteome</keyword>
<protein>
    <submittedName>
        <fullName evidence="1">Uncharacterized protein</fullName>
    </submittedName>
</protein>
<proteinExistence type="predicted"/>
<comment type="caution">
    <text evidence="1">The sequence shown here is derived from an EMBL/GenBank/DDBJ whole genome shotgun (WGS) entry which is preliminary data.</text>
</comment>
<dbReference type="Proteomes" id="UP000789719">
    <property type="component" value="Unassembled WGS sequence"/>
</dbReference>
<reference evidence="1 2" key="1">
    <citation type="submission" date="2021-11" db="EMBL/GenBank/DDBJ databases">
        <authorList>
            <person name="Depoorter E."/>
        </authorList>
    </citation>
    <scope>NUCLEOTIDE SEQUENCE [LARGE SCALE GENOMIC DNA]</scope>
    <source>
        <strain evidence="1 2">LMG 24286</strain>
    </source>
</reference>
<sequence length="283" mass="32311">MNIFLSFPSPNIHLLIRLGMMKYQHVMSDFTGLSTTTLLIAPSHLGAEYAFIIDQRYPTPCHIKTNVAQLLGRHEYHNFAQLNQYLLKESNWAYQSARLAFATPSVMLIPLTASGGSSPAIWISPLLIEQISEATTETTLQIVILLTNYGFSGQIKISTAYPLTCQMISEAVILHEYWINTFIAQLPVASHHIQTQVNPFKQLSPRLKHQLMPFRQSFYQVAHADFTRLQAVRADALLTTYRDSILNEAENGYINDGLKHQMHNIIKKVNRNQCRQRWKITDN</sequence>
<accession>A0ABN8BJP5</accession>
<organism evidence="1 2">
    <name type="scientific">Periweissella ghanensis</name>
    <dbReference type="NCBI Taxonomy" id="467997"/>
    <lineage>
        <taxon>Bacteria</taxon>
        <taxon>Bacillati</taxon>
        <taxon>Bacillota</taxon>
        <taxon>Bacilli</taxon>
        <taxon>Lactobacillales</taxon>
        <taxon>Lactobacillaceae</taxon>
        <taxon>Periweissella</taxon>
    </lineage>
</organism>
<evidence type="ECO:0000313" key="1">
    <source>
        <dbReference type="EMBL" id="CAH0417927.1"/>
    </source>
</evidence>